<gene>
    <name evidence="1" type="ORF">HQ394_18375</name>
</gene>
<evidence type="ECO:0000313" key="1">
    <source>
        <dbReference type="EMBL" id="QNT70918.1"/>
    </source>
</evidence>
<name>A0A7H1N5D2_9PROT</name>
<dbReference type="EMBL" id="CP053923">
    <property type="protein sequence ID" value="QNT70918.1"/>
    <property type="molecule type" value="Genomic_DNA"/>
</dbReference>
<sequence length="103" mass="11776">MAQGNVDDPRLEASQKALFDLADQLRQLPMDHASLKALFNEESELANLLRAQAGEPEYRFHEAKEAFLQAYGFDRAPCASADQFLALMRDWVDETISEYRLRV</sequence>
<accession>A0A7H1N5D2</accession>
<keyword evidence="2" id="KW-1185">Reference proteome</keyword>
<proteinExistence type="predicted"/>
<dbReference type="AlphaFoldDB" id="A0A7H1N5D2"/>
<dbReference type="RefSeq" id="WP_190261379.1">
    <property type="nucleotide sequence ID" value="NZ_CP053923.1"/>
</dbReference>
<organism evidence="1 2">
    <name type="scientific">Defluviicoccus vanus</name>
    <dbReference type="NCBI Taxonomy" id="111831"/>
    <lineage>
        <taxon>Bacteria</taxon>
        <taxon>Pseudomonadati</taxon>
        <taxon>Pseudomonadota</taxon>
        <taxon>Alphaproteobacteria</taxon>
        <taxon>Rhodospirillales</taxon>
        <taxon>Rhodospirillaceae</taxon>
        <taxon>Defluviicoccus</taxon>
    </lineage>
</organism>
<dbReference type="KEGG" id="dvn:HQ394_18375"/>
<evidence type="ECO:0000313" key="2">
    <source>
        <dbReference type="Proteomes" id="UP000516369"/>
    </source>
</evidence>
<protein>
    <submittedName>
        <fullName evidence="1">Uncharacterized protein</fullName>
    </submittedName>
</protein>
<reference evidence="1 2" key="1">
    <citation type="submission" date="2020-05" db="EMBL/GenBank/DDBJ databases">
        <title>Complete closed genome sequence of Defluviicoccus vanus.</title>
        <authorList>
            <person name="Bessarab I."/>
            <person name="Arumugam K."/>
            <person name="Maszenan A.M."/>
            <person name="Seviour R.J."/>
            <person name="Williams R.B."/>
        </authorList>
    </citation>
    <scope>NUCLEOTIDE SEQUENCE [LARGE SCALE GENOMIC DNA]</scope>
    <source>
        <strain evidence="1 2">Ben 114</strain>
    </source>
</reference>
<dbReference type="Proteomes" id="UP000516369">
    <property type="component" value="Chromosome"/>
</dbReference>